<dbReference type="GO" id="GO:0006006">
    <property type="term" value="P:glucose metabolic process"/>
    <property type="evidence" value="ECO:0007669"/>
    <property type="project" value="TreeGrafter"/>
</dbReference>
<dbReference type="PIRSF" id="PIRSF005096">
    <property type="entry name" value="GALM"/>
    <property type="match status" value="1"/>
</dbReference>
<keyword evidence="9" id="KW-1185">Reference proteome</keyword>
<dbReference type="KEGG" id="tmk:QGN29_04195"/>
<evidence type="ECO:0000256" key="4">
    <source>
        <dbReference type="ARBA" id="ARBA00023277"/>
    </source>
</evidence>
<gene>
    <name evidence="8" type="ORF">QGN29_04195</name>
</gene>
<dbReference type="InterPro" id="IPR008183">
    <property type="entry name" value="Aldose_1/G6P_1-epimerase"/>
</dbReference>
<keyword evidence="3 8" id="KW-0413">Isomerase</keyword>
<protein>
    <submittedName>
        <fullName evidence="8">Aldose epimerase family protein</fullName>
        <ecNumber evidence="8">5.1.3.-</ecNumber>
    </submittedName>
</protein>
<dbReference type="InterPro" id="IPR014718">
    <property type="entry name" value="GH-type_carb-bd"/>
</dbReference>
<feature type="binding site" evidence="7">
    <location>
        <begin position="159"/>
        <end position="161"/>
    </location>
    <ligand>
        <name>beta-D-galactose</name>
        <dbReference type="ChEBI" id="CHEBI:27667"/>
    </ligand>
</feature>
<dbReference type="SUPFAM" id="SSF74650">
    <property type="entry name" value="Galactose mutarotase-like"/>
    <property type="match status" value="1"/>
</dbReference>
<evidence type="ECO:0000313" key="8">
    <source>
        <dbReference type="EMBL" id="WND03573.1"/>
    </source>
</evidence>
<dbReference type="CDD" id="cd09019">
    <property type="entry name" value="galactose_mutarotase_like"/>
    <property type="match status" value="1"/>
</dbReference>
<dbReference type="PANTHER" id="PTHR10091">
    <property type="entry name" value="ALDOSE-1-EPIMERASE"/>
    <property type="match status" value="1"/>
</dbReference>
<feature type="active site" description="Proton donor" evidence="5">
    <location>
        <position position="159"/>
    </location>
</feature>
<dbReference type="EMBL" id="CP123872">
    <property type="protein sequence ID" value="WND03573.1"/>
    <property type="molecule type" value="Genomic_DNA"/>
</dbReference>
<feature type="binding site" evidence="6">
    <location>
        <position position="231"/>
    </location>
    <ligand>
        <name>beta-D-galactose</name>
        <dbReference type="ChEBI" id="CHEBI:27667"/>
    </ligand>
</feature>
<comment type="similarity">
    <text evidence="2">Belongs to the aldose epimerase family.</text>
</comment>
<dbReference type="RefSeq" id="WP_310799426.1">
    <property type="nucleotide sequence ID" value="NZ_CP123872.1"/>
</dbReference>
<dbReference type="InterPro" id="IPR015443">
    <property type="entry name" value="Aldose_1-epimerase"/>
</dbReference>
<dbReference type="AlphaFoldDB" id="A0AA52EI34"/>
<dbReference type="Pfam" id="PF01263">
    <property type="entry name" value="Aldose_epim"/>
    <property type="match status" value="1"/>
</dbReference>
<dbReference type="GO" id="GO:0033499">
    <property type="term" value="P:galactose catabolic process via UDP-galactose, Leloir pathway"/>
    <property type="evidence" value="ECO:0007669"/>
    <property type="project" value="TreeGrafter"/>
</dbReference>
<evidence type="ECO:0000256" key="7">
    <source>
        <dbReference type="PIRSR" id="PIRSR005096-3"/>
    </source>
</evidence>
<evidence type="ECO:0000256" key="5">
    <source>
        <dbReference type="PIRSR" id="PIRSR005096-1"/>
    </source>
</evidence>
<evidence type="ECO:0000256" key="2">
    <source>
        <dbReference type="ARBA" id="ARBA00006206"/>
    </source>
</evidence>
<evidence type="ECO:0000256" key="1">
    <source>
        <dbReference type="ARBA" id="ARBA00005028"/>
    </source>
</evidence>
<feature type="active site" description="Proton acceptor" evidence="5">
    <location>
        <position position="281"/>
    </location>
</feature>
<keyword evidence="4" id="KW-0119">Carbohydrate metabolism</keyword>
<reference evidence="8" key="1">
    <citation type="submission" date="2023-04" db="EMBL/GenBank/DDBJ databases">
        <title>Complete genome sequence of Temperatibacter marinus.</title>
        <authorList>
            <person name="Rong J.-C."/>
            <person name="Yi M.-L."/>
            <person name="Zhao Q."/>
        </authorList>
    </citation>
    <scope>NUCLEOTIDE SEQUENCE</scope>
    <source>
        <strain evidence="8">NBRC 110045</strain>
    </source>
</reference>
<dbReference type="GO" id="GO:0030246">
    <property type="term" value="F:carbohydrate binding"/>
    <property type="evidence" value="ECO:0007669"/>
    <property type="project" value="InterPro"/>
</dbReference>
<evidence type="ECO:0000256" key="3">
    <source>
        <dbReference type="ARBA" id="ARBA00023235"/>
    </source>
</evidence>
<evidence type="ECO:0000256" key="6">
    <source>
        <dbReference type="PIRSR" id="PIRSR005096-2"/>
    </source>
</evidence>
<organism evidence="8 9">
    <name type="scientific">Temperatibacter marinus</name>
    <dbReference type="NCBI Taxonomy" id="1456591"/>
    <lineage>
        <taxon>Bacteria</taxon>
        <taxon>Pseudomonadati</taxon>
        <taxon>Pseudomonadota</taxon>
        <taxon>Alphaproteobacteria</taxon>
        <taxon>Kordiimonadales</taxon>
        <taxon>Temperatibacteraceae</taxon>
        <taxon>Temperatibacter</taxon>
    </lineage>
</organism>
<evidence type="ECO:0000313" key="9">
    <source>
        <dbReference type="Proteomes" id="UP001268683"/>
    </source>
</evidence>
<dbReference type="InterPro" id="IPR047215">
    <property type="entry name" value="Galactose_mutarotase-like"/>
</dbReference>
<dbReference type="InterPro" id="IPR011013">
    <property type="entry name" value="Gal_mutarotase_sf_dom"/>
</dbReference>
<dbReference type="Gene3D" id="2.70.98.10">
    <property type="match status" value="1"/>
</dbReference>
<name>A0AA52EI34_9PROT</name>
<dbReference type="NCBIfam" id="NF008277">
    <property type="entry name" value="PRK11055.1"/>
    <property type="match status" value="1"/>
</dbReference>
<dbReference type="GO" id="GO:0005737">
    <property type="term" value="C:cytoplasm"/>
    <property type="evidence" value="ECO:0007669"/>
    <property type="project" value="TreeGrafter"/>
</dbReference>
<dbReference type="PANTHER" id="PTHR10091:SF0">
    <property type="entry name" value="GALACTOSE MUTAROTASE"/>
    <property type="match status" value="1"/>
</dbReference>
<feature type="binding site" evidence="7">
    <location>
        <begin position="62"/>
        <end position="63"/>
    </location>
    <ligand>
        <name>beta-D-galactose</name>
        <dbReference type="ChEBI" id="CHEBI:27667"/>
    </ligand>
</feature>
<accession>A0AA52EI34</accession>
<comment type="pathway">
    <text evidence="1">Carbohydrate metabolism; hexose metabolism.</text>
</comment>
<dbReference type="Proteomes" id="UP001268683">
    <property type="component" value="Chromosome"/>
</dbReference>
<sequence>MTELKTFRITNQRGLEVDLLNFGARLIGLRYQGVDVVLGYDTIEQYLTDTFSVGATVGRYANRIGLGHLEIDGNTYGLNINEGLHHLHGGSAGLSHLCWTGEQLDDRTVVFSHHSPHGHMGYPGNVEIQILYRLEKEDRLLIDMRGVSDRKTILNLTHHSYFNLHGVNKAGDASAASHEQVLMINAKERLEVDADGIPTGSWVSVEKTPFDFREEKPINSAPNCDHNYCLDTQGALSFAAELSSKKSGLKMSVWTTLPGLQFYGGHYLKAPFKACSGICLEPQFFPDSPNHEAFNTPWVSPEHPYHEVIEFRFSA</sequence>
<dbReference type="EC" id="5.1.3.-" evidence="8"/>
<dbReference type="GO" id="GO:0004034">
    <property type="term" value="F:aldose 1-epimerase activity"/>
    <property type="evidence" value="ECO:0007669"/>
    <property type="project" value="TreeGrafter"/>
</dbReference>
<proteinExistence type="inferred from homology"/>